<dbReference type="RefSeq" id="WP_208097921.1">
    <property type="nucleotide sequence ID" value="NZ_JAGDYM010000010.1"/>
</dbReference>
<protein>
    <submittedName>
        <fullName evidence="3">GAF domain-containing protein</fullName>
    </submittedName>
</protein>
<dbReference type="SMART" id="SM00065">
    <property type="entry name" value="GAF"/>
    <property type="match status" value="1"/>
</dbReference>
<comment type="similarity">
    <text evidence="1">Belongs to the CdaR family.</text>
</comment>
<dbReference type="InterPro" id="IPR041522">
    <property type="entry name" value="CdaR_GGDEF"/>
</dbReference>
<dbReference type="Gene3D" id="3.30.450.40">
    <property type="match status" value="1"/>
</dbReference>
<accession>A0A939MKB8</accession>
<reference evidence="3" key="1">
    <citation type="submission" date="2021-03" db="EMBL/GenBank/DDBJ databases">
        <title>Leucobacter chromiisoli sp. nov., isolated from chromium-containing soil of chemical plant.</title>
        <authorList>
            <person name="Xu Z."/>
        </authorList>
    </citation>
    <scope>NUCLEOTIDE SEQUENCE</scope>
    <source>
        <strain evidence="3">S27</strain>
    </source>
</reference>
<evidence type="ECO:0000313" key="3">
    <source>
        <dbReference type="EMBL" id="MBO1902161.1"/>
    </source>
</evidence>
<dbReference type="Gene3D" id="1.10.10.2840">
    <property type="entry name" value="PucR C-terminal helix-turn-helix domain"/>
    <property type="match status" value="1"/>
</dbReference>
<gene>
    <name evidence="3" type="ORF">J4H92_09405</name>
</gene>
<comment type="caution">
    <text evidence="3">The sequence shown here is derived from an EMBL/GenBank/DDBJ whole genome shotgun (WGS) entry which is preliminary data.</text>
</comment>
<dbReference type="Pfam" id="PF13185">
    <property type="entry name" value="GAF_2"/>
    <property type="match status" value="1"/>
</dbReference>
<evidence type="ECO:0000313" key="4">
    <source>
        <dbReference type="Proteomes" id="UP000664382"/>
    </source>
</evidence>
<organism evidence="3 4">
    <name type="scientific">Leucobacter weissii</name>
    <dbReference type="NCBI Taxonomy" id="1983706"/>
    <lineage>
        <taxon>Bacteria</taxon>
        <taxon>Bacillati</taxon>
        <taxon>Actinomycetota</taxon>
        <taxon>Actinomycetes</taxon>
        <taxon>Micrococcales</taxon>
        <taxon>Microbacteriaceae</taxon>
        <taxon>Leucobacter</taxon>
    </lineage>
</organism>
<dbReference type="Pfam" id="PF17853">
    <property type="entry name" value="GGDEF_2"/>
    <property type="match status" value="1"/>
</dbReference>
<dbReference type="AlphaFoldDB" id="A0A939MKB8"/>
<dbReference type="InterPro" id="IPR042070">
    <property type="entry name" value="PucR_C-HTH_sf"/>
</dbReference>
<dbReference type="InterPro" id="IPR051448">
    <property type="entry name" value="CdaR-like_regulators"/>
</dbReference>
<sequence>MDDPTPNEQRERPEFAQRRAELLSELVRLFSSGKDPIGLAEAAVTLTARAINAKGAFVYLWEPDLERLVLRAVSEVDTALVLSSVRMRLGEGITGWSGLHRKPVVINRGFKDDPRFLAFDGVDEDYASVLAVPIHEDDVLYGVFAVYSSLEDAYGAEELAIAEEVGLLLASGLRRAGTVSELELQSATARFLIDLPPSSGISLPSAIRECAKRVLDLLDADACVINYVAWISLTSEPIAIAERTSDPEHPKIWLTHSKHAARDAEQRYEQADFDQISSSLGFGISHGVLTCYRARRFSKEEIDRLNILSTQVGVLIENIGVAPNTAAQIMALLASDREDQMLESLNFLGWRGNSFTPVLVQIKRLGADIETFGRTIQETVLASLGSETLIAQSGTLIVLFVQHEQGNGSGGAVERIEQWAARLAERLGLSADIGVGQSTARTNSIRGSLLQARTALAWASFSSTRKAPQIIEYDAIGPVRKLPRLVNELAPEVRALCLRLAPLTAHDQRHGTQMLETLESYALHGGSTTSTAEALFIHRNTLRQRLSRIDDLTDSALNHETHWPEVLLAARLLALETR</sequence>
<keyword evidence="4" id="KW-1185">Reference proteome</keyword>
<feature type="domain" description="GAF" evidence="2">
    <location>
        <begin position="35"/>
        <end position="183"/>
    </location>
</feature>
<dbReference type="InterPro" id="IPR029016">
    <property type="entry name" value="GAF-like_dom_sf"/>
</dbReference>
<dbReference type="SUPFAM" id="SSF55781">
    <property type="entry name" value="GAF domain-like"/>
    <property type="match status" value="1"/>
</dbReference>
<name>A0A939MKB8_9MICO</name>
<dbReference type="PANTHER" id="PTHR33744">
    <property type="entry name" value="CARBOHYDRATE DIACID REGULATOR"/>
    <property type="match status" value="1"/>
</dbReference>
<dbReference type="Pfam" id="PF13556">
    <property type="entry name" value="HTH_30"/>
    <property type="match status" value="1"/>
</dbReference>
<dbReference type="InterPro" id="IPR025736">
    <property type="entry name" value="PucR_C-HTH_dom"/>
</dbReference>
<evidence type="ECO:0000259" key="2">
    <source>
        <dbReference type="SMART" id="SM00065"/>
    </source>
</evidence>
<dbReference type="InterPro" id="IPR003018">
    <property type="entry name" value="GAF"/>
</dbReference>
<proteinExistence type="inferred from homology"/>
<evidence type="ECO:0000256" key="1">
    <source>
        <dbReference type="ARBA" id="ARBA00006754"/>
    </source>
</evidence>
<dbReference type="EMBL" id="JAGDYM010000010">
    <property type="protein sequence ID" value="MBO1902161.1"/>
    <property type="molecule type" value="Genomic_DNA"/>
</dbReference>
<dbReference type="Proteomes" id="UP000664382">
    <property type="component" value="Unassembled WGS sequence"/>
</dbReference>